<evidence type="ECO:0000313" key="8">
    <source>
        <dbReference type="Proteomes" id="UP000323324"/>
    </source>
</evidence>
<dbReference type="Pfam" id="PF07947">
    <property type="entry name" value="YhhN"/>
    <property type="match status" value="1"/>
</dbReference>
<keyword evidence="8" id="KW-1185">Reference proteome</keyword>
<evidence type="ECO:0000256" key="4">
    <source>
        <dbReference type="ARBA" id="ARBA00022989"/>
    </source>
</evidence>
<feature type="transmembrane region" description="Helical" evidence="6">
    <location>
        <begin position="170"/>
        <end position="191"/>
    </location>
</feature>
<dbReference type="GO" id="GO:0016787">
    <property type="term" value="F:hydrolase activity"/>
    <property type="evidence" value="ECO:0007669"/>
    <property type="project" value="TreeGrafter"/>
</dbReference>
<evidence type="ECO:0000256" key="6">
    <source>
        <dbReference type="SAM" id="Phobius"/>
    </source>
</evidence>
<keyword evidence="3 6" id="KW-0812">Transmembrane</keyword>
<organism evidence="7 8">
    <name type="scientific">Bizionia saleffrena</name>
    <dbReference type="NCBI Taxonomy" id="291189"/>
    <lineage>
        <taxon>Bacteria</taxon>
        <taxon>Pseudomonadati</taxon>
        <taxon>Bacteroidota</taxon>
        <taxon>Flavobacteriia</taxon>
        <taxon>Flavobacteriales</taxon>
        <taxon>Flavobacteriaceae</taxon>
        <taxon>Bizionia</taxon>
    </lineage>
</organism>
<sequence length="235" mass="27512">MIFLFKKQYYFGLVFFTLLFLDIYIKLEIEIPLLRVGSKILLIASLIIYYLINENEKVRHNKKCTVAALLLFMMGDVTFVFDYLPVFFLISTLLFVLGKCFYLRRFRNHEIFEISKIVPFLLISFLFMVSLLYVIYPQLGSYFIPILIYFFIALLLFLFAFLRKQAVNKISFIVVLCGVFSFSLSETITALKMFSSGLPYDDFFIMVFYGVAQYLIVLGLLAENRKETTPLKTVL</sequence>
<dbReference type="PANTHER" id="PTHR31885">
    <property type="entry name" value="GH04784P"/>
    <property type="match status" value="1"/>
</dbReference>
<evidence type="ECO:0000313" key="7">
    <source>
        <dbReference type="EMBL" id="TYB77429.1"/>
    </source>
</evidence>
<feature type="transmembrane region" description="Helical" evidence="6">
    <location>
        <begin position="117"/>
        <end position="136"/>
    </location>
</feature>
<feature type="transmembrane region" description="Helical" evidence="6">
    <location>
        <begin position="87"/>
        <end position="105"/>
    </location>
</feature>
<gene>
    <name evidence="7" type="ORF">ES676_03815</name>
</gene>
<feature type="transmembrane region" description="Helical" evidence="6">
    <location>
        <begin position="142"/>
        <end position="163"/>
    </location>
</feature>
<evidence type="ECO:0000256" key="3">
    <source>
        <dbReference type="ARBA" id="ARBA00022692"/>
    </source>
</evidence>
<evidence type="ECO:0000256" key="5">
    <source>
        <dbReference type="ARBA" id="ARBA00023136"/>
    </source>
</evidence>
<evidence type="ECO:0000256" key="1">
    <source>
        <dbReference type="ARBA" id="ARBA00004141"/>
    </source>
</evidence>
<dbReference type="AlphaFoldDB" id="A0A8H2QK49"/>
<comment type="similarity">
    <text evidence="2">Belongs to the TMEM86 family.</text>
</comment>
<dbReference type="Proteomes" id="UP000323324">
    <property type="component" value="Unassembled WGS sequence"/>
</dbReference>
<proteinExistence type="inferred from homology"/>
<feature type="transmembrane region" description="Helical" evidence="6">
    <location>
        <begin position="9"/>
        <end position="27"/>
    </location>
</feature>
<name>A0A8H2QK49_9FLAO</name>
<comment type="subcellular location">
    <subcellularLocation>
        <location evidence="1">Membrane</location>
        <topology evidence="1">Multi-pass membrane protein</topology>
    </subcellularLocation>
</comment>
<dbReference type="EMBL" id="VSKM01000003">
    <property type="protein sequence ID" value="TYB77429.1"/>
    <property type="molecule type" value="Genomic_DNA"/>
</dbReference>
<feature type="transmembrane region" description="Helical" evidence="6">
    <location>
        <begin position="33"/>
        <end position="52"/>
    </location>
</feature>
<feature type="transmembrane region" description="Helical" evidence="6">
    <location>
        <begin position="203"/>
        <end position="222"/>
    </location>
</feature>
<dbReference type="GO" id="GO:0016020">
    <property type="term" value="C:membrane"/>
    <property type="evidence" value="ECO:0007669"/>
    <property type="project" value="UniProtKB-SubCell"/>
</dbReference>
<dbReference type="PANTHER" id="PTHR31885:SF6">
    <property type="entry name" value="GH04784P"/>
    <property type="match status" value="1"/>
</dbReference>
<keyword evidence="5 6" id="KW-0472">Membrane</keyword>
<evidence type="ECO:0000256" key="2">
    <source>
        <dbReference type="ARBA" id="ARBA00007375"/>
    </source>
</evidence>
<accession>A0A8H2QK49</accession>
<comment type="caution">
    <text evidence="7">The sequence shown here is derived from an EMBL/GenBank/DDBJ whole genome shotgun (WGS) entry which is preliminary data.</text>
</comment>
<protein>
    <submittedName>
        <fullName evidence="7">Lysoplasmalogenase</fullName>
    </submittedName>
</protein>
<keyword evidence="4 6" id="KW-1133">Transmembrane helix</keyword>
<dbReference type="InterPro" id="IPR012506">
    <property type="entry name" value="TMEM86B-like"/>
</dbReference>
<reference evidence="7 8" key="1">
    <citation type="submission" date="2019-08" db="EMBL/GenBank/DDBJ databases">
        <title>Genomes of Antarctic Bizionia species.</title>
        <authorList>
            <person name="Bowman J.P."/>
        </authorList>
    </citation>
    <scope>NUCLEOTIDE SEQUENCE [LARGE SCALE GENOMIC DNA]</scope>
    <source>
        <strain evidence="7 8">HFD</strain>
    </source>
</reference>